<dbReference type="Proteomes" id="UP000222788">
    <property type="component" value="Unassembled WGS sequence"/>
</dbReference>
<feature type="region of interest" description="Disordered" evidence="1">
    <location>
        <begin position="1"/>
        <end position="34"/>
    </location>
</feature>
<sequence length="69" mass="7396">MARTGVRKANKTKQRAAEAGRHTRSQAKATSGRNDLIPVFCSNLQGNTVTASMGSIDELNPRTNSLGRP</sequence>
<organism evidence="2 3">
    <name type="scientific">Ceratocystis fimbriata CBS 114723</name>
    <dbReference type="NCBI Taxonomy" id="1035309"/>
    <lineage>
        <taxon>Eukaryota</taxon>
        <taxon>Fungi</taxon>
        <taxon>Dikarya</taxon>
        <taxon>Ascomycota</taxon>
        <taxon>Pezizomycotina</taxon>
        <taxon>Sordariomycetes</taxon>
        <taxon>Hypocreomycetidae</taxon>
        <taxon>Microascales</taxon>
        <taxon>Ceratocystidaceae</taxon>
        <taxon>Ceratocystis</taxon>
    </lineage>
</organism>
<reference evidence="2 3" key="2">
    <citation type="journal article" date="2013" name="IMA Fungus">
        <title>IMA Genome-F 1: Ceratocystis fimbriata: Draft nuclear genome sequence for the plant pathogen, Ceratocystis fimbriata.</title>
        <authorList>
            <person name="Wilken P.M."/>
            <person name="Steenkamp E.T."/>
            <person name="Wingfield M.J."/>
            <person name="de Beer Z.W."/>
            <person name="Wingfield B.D."/>
        </authorList>
    </citation>
    <scope>NUCLEOTIDE SEQUENCE [LARGE SCALE GENOMIC DNA]</scope>
    <source>
        <strain evidence="2 3">CBS 114723</strain>
    </source>
</reference>
<keyword evidence="3" id="KW-1185">Reference proteome</keyword>
<comment type="caution">
    <text evidence="2">The sequence shown here is derived from an EMBL/GenBank/DDBJ whole genome shotgun (WGS) entry which is preliminary data.</text>
</comment>
<reference evidence="2 3" key="1">
    <citation type="journal article" date="2013" name="Fungal Biol.">
        <title>Analysis of microsatellite markers in the genome of the plant pathogen Ceratocystis fimbriata.</title>
        <authorList>
            <person name="Simpson M.C."/>
            <person name="Wilken P.M."/>
            <person name="Coetzee M.P."/>
            <person name="Wingfield M.J."/>
            <person name="Wingfield B.D."/>
        </authorList>
    </citation>
    <scope>NUCLEOTIDE SEQUENCE [LARGE SCALE GENOMIC DNA]</scope>
    <source>
        <strain evidence="2 3">CBS 114723</strain>
    </source>
</reference>
<protein>
    <submittedName>
        <fullName evidence="2">Uncharacterized protein</fullName>
    </submittedName>
</protein>
<evidence type="ECO:0000313" key="2">
    <source>
        <dbReference type="EMBL" id="PHH50403.1"/>
    </source>
</evidence>
<proteinExistence type="predicted"/>
<dbReference type="AlphaFoldDB" id="A0A2C5WX82"/>
<name>A0A2C5WX82_9PEZI</name>
<gene>
    <name evidence="2" type="ORF">CFIMG_005164RAa</name>
</gene>
<feature type="compositionally biased region" description="Basic residues" evidence="1">
    <location>
        <begin position="1"/>
        <end position="14"/>
    </location>
</feature>
<evidence type="ECO:0000313" key="3">
    <source>
        <dbReference type="Proteomes" id="UP000222788"/>
    </source>
</evidence>
<accession>A0A2C5WX82</accession>
<evidence type="ECO:0000256" key="1">
    <source>
        <dbReference type="SAM" id="MobiDB-lite"/>
    </source>
</evidence>
<dbReference type="EMBL" id="APWK03000132">
    <property type="protein sequence ID" value="PHH50403.1"/>
    <property type="molecule type" value="Genomic_DNA"/>
</dbReference>